<dbReference type="Pfam" id="PF00155">
    <property type="entry name" value="Aminotran_1_2"/>
    <property type="match status" value="1"/>
</dbReference>
<gene>
    <name evidence="10" type="ORF">EDC65_0919</name>
</gene>
<dbReference type="InterPro" id="IPR050596">
    <property type="entry name" value="AspAT/PAT-like"/>
</dbReference>
<keyword evidence="11" id="KW-1185">Reference proteome</keyword>
<reference evidence="10 11" key="1">
    <citation type="submission" date="2018-11" db="EMBL/GenBank/DDBJ databases">
        <title>Genomic Encyclopedia of Type Strains, Phase IV (KMG-IV): sequencing the most valuable type-strain genomes for metagenomic binning, comparative biology and taxonomic classification.</title>
        <authorList>
            <person name="Goeker M."/>
        </authorList>
    </citation>
    <scope>NUCLEOTIDE SEQUENCE [LARGE SCALE GENOMIC DNA]</scope>
    <source>
        <strain evidence="10 11">DSM 5900</strain>
    </source>
</reference>
<comment type="caution">
    <text evidence="10">The sequence shown here is derived from an EMBL/GenBank/DDBJ whole genome shotgun (WGS) entry which is preliminary data.</text>
</comment>
<evidence type="ECO:0000256" key="5">
    <source>
        <dbReference type="ARBA" id="ARBA00022679"/>
    </source>
</evidence>
<dbReference type="InterPro" id="IPR004838">
    <property type="entry name" value="NHTrfase_class1_PyrdxlP-BS"/>
</dbReference>
<dbReference type="GO" id="GO:0030170">
    <property type="term" value="F:pyridoxal phosphate binding"/>
    <property type="evidence" value="ECO:0007669"/>
    <property type="project" value="InterPro"/>
</dbReference>
<dbReference type="PROSITE" id="PS00105">
    <property type="entry name" value="AA_TRANSFER_CLASS_1"/>
    <property type="match status" value="1"/>
</dbReference>
<dbReference type="InterPro" id="IPR015424">
    <property type="entry name" value="PyrdxlP-dep_Trfase"/>
</dbReference>
<name>A0A3N1MDE0_9PROT</name>
<feature type="domain" description="Aminotransferase class I/classII large" evidence="9">
    <location>
        <begin position="34"/>
        <end position="394"/>
    </location>
</feature>
<comment type="cofactor">
    <cofactor evidence="1 8">
        <name>pyridoxal 5'-phosphate</name>
        <dbReference type="ChEBI" id="CHEBI:597326"/>
    </cofactor>
</comment>
<keyword evidence="5 8" id="KW-0808">Transferase</keyword>
<dbReference type="RefSeq" id="WP_123688465.1">
    <property type="nucleotide sequence ID" value="NZ_AP019700.1"/>
</dbReference>
<organism evidence="10 11">
    <name type="scientific">Stella humosa</name>
    <dbReference type="NCBI Taxonomy" id="94"/>
    <lineage>
        <taxon>Bacteria</taxon>
        <taxon>Pseudomonadati</taxon>
        <taxon>Pseudomonadota</taxon>
        <taxon>Alphaproteobacteria</taxon>
        <taxon>Rhodospirillales</taxon>
        <taxon>Stellaceae</taxon>
        <taxon>Stella</taxon>
    </lineage>
</organism>
<keyword evidence="6" id="KW-0663">Pyridoxal phosphate</keyword>
<evidence type="ECO:0000256" key="6">
    <source>
        <dbReference type="ARBA" id="ARBA00022898"/>
    </source>
</evidence>
<evidence type="ECO:0000256" key="7">
    <source>
        <dbReference type="ARBA" id="ARBA00049185"/>
    </source>
</evidence>
<dbReference type="EC" id="2.6.1.-" evidence="8"/>
<comment type="catalytic activity">
    <reaction evidence="7">
        <text>L-aspartate + 2-oxoglutarate = oxaloacetate + L-glutamate</text>
        <dbReference type="Rhea" id="RHEA:21824"/>
        <dbReference type="ChEBI" id="CHEBI:16452"/>
        <dbReference type="ChEBI" id="CHEBI:16810"/>
        <dbReference type="ChEBI" id="CHEBI:29985"/>
        <dbReference type="ChEBI" id="CHEBI:29991"/>
        <dbReference type="EC" id="2.6.1.1"/>
    </reaction>
</comment>
<dbReference type="EMBL" id="RJKX01000011">
    <property type="protein sequence ID" value="ROQ01733.1"/>
    <property type="molecule type" value="Genomic_DNA"/>
</dbReference>
<dbReference type="GO" id="GO:0006520">
    <property type="term" value="P:amino acid metabolic process"/>
    <property type="evidence" value="ECO:0007669"/>
    <property type="project" value="InterPro"/>
</dbReference>
<dbReference type="PANTHER" id="PTHR46383">
    <property type="entry name" value="ASPARTATE AMINOTRANSFERASE"/>
    <property type="match status" value="1"/>
</dbReference>
<evidence type="ECO:0000256" key="8">
    <source>
        <dbReference type="RuleBase" id="RU000481"/>
    </source>
</evidence>
<evidence type="ECO:0000256" key="1">
    <source>
        <dbReference type="ARBA" id="ARBA00001933"/>
    </source>
</evidence>
<dbReference type="Gene3D" id="3.40.640.10">
    <property type="entry name" value="Type I PLP-dependent aspartate aminotransferase-like (Major domain)"/>
    <property type="match status" value="1"/>
</dbReference>
<comment type="similarity">
    <text evidence="2 8">Belongs to the class-I pyridoxal-phosphate-dependent aminotransferase family.</text>
</comment>
<sequence length="402" mass="42659">MSSSYLATRMKTVAPSASGAAAQRARALAAAGRDIINLTAGEPDFDTPAHIQQAANDAIARGETRYTNVDGTDALKRAIIGKFARENGLDYSPAEVMAGTGAKQLIFNAFLATLDVGDEVIIPAPCWVSYPEMVKLMGGTPVVVPCSENAGFKLDAEQLAAAITPRTKWLTLNTPNNPSGSVYSEAELQALGRVLQDHPGILVMTDDIYEHILFDGGRFSTMAAAVPALRDRVLTINGVSKAYSMTGWRIGYAAGPADLIRAMKTLQSQSTSCASAVSQAAAVEALNGPQDLVAKRNAEFRDRRDLIVGELATIPGLSCLSPQGAFYVYPSCAGLIGKRTPEGTVIRTDEDFVAYLLESQGVAVVAGSPYGLSPYFRISFAVSEETLRKAAARIRTACESLQ</sequence>
<dbReference type="InterPro" id="IPR015422">
    <property type="entry name" value="PyrdxlP-dep_Trfase_small"/>
</dbReference>
<protein>
    <recommendedName>
        <fullName evidence="8">Aminotransferase</fullName>
        <ecNumber evidence="8">2.6.1.-</ecNumber>
    </recommendedName>
</protein>
<dbReference type="PANTHER" id="PTHR46383:SF1">
    <property type="entry name" value="ASPARTATE AMINOTRANSFERASE"/>
    <property type="match status" value="1"/>
</dbReference>
<accession>A0A3N1MDE0</accession>
<dbReference type="SUPFAM" id="SSF53383">
    <property type="entry name" value="PLP-dependent transferases"/>
    <property type="match status" value="1"/>
</dbReference>
<comment type="subunit">
    <text evidence="3">Homodimer.</text>
</comment>
<dbReference type="FunFam" id="3.40.640.10:FF:000033">
    <property type="entry name" value="Aspartate aminotransferase"/>
    <property type="match status" value="1"/>
</dbReference>
<evidence type="ECO:0000313" key="10">
    <source>
        <dbReference type="EMBL" id="ROQ01733.1"/>
    </source>
</evidence>
<evidence type="ECO:0000256" key="4">
    <source>
        <dbReference type="ARBA" id="ARBA00022576"/>
    </source>
</evidence>
<dbReference type="OrthoDB" id="9763453at2"/>
<evidence type="ECO:0000256" key="3">
    <source>
        <dbReference type="ARBA" id="ARBA00011738"/>
    </source>
</evidence>
<evidence type="ECO:0000259" key="9">
    <source>
        <dbReference type="Pfam" id="PF00155"/>
    </source>
</evidence>
<dbReference type="GO" id="GO:0004069">
    <property type="term" value="F:L-aspartate:2-oxoglutarate aminotransferase activity"/>
    <property type="evidence" value="ECO:0007669"/>
    <property type="project" value="UniProtKB-EC"/>
</dbReference>
<dbReference type="AlphaFoldDB" id="A0A3N1MDE0"/>
<evidence type="ECO:0000256" key="2">
    <source>
        <dbReference type="ARBA" id="ARBA00007441"/>
    </source>
</evidence>
<evidence type="ECO:0000313" key="11">
    <source>
        <dbReference type="Proteomes" id="UP000278222"/>
    </source>
</evidence>
<dbReference type="Proteomes" id="UP000278222">
    <property type="component" value="Unassembled WGS sequence"/>
</dbReference>
<keyword evidence="4 8" id="KW-0032">Aminotransferase</keyword>
<dbReference type="InterPro" id="IPR015421">
    <property type="entry name" value="PyrdxlP-dep_Trfase_major"/>
</dbReference>
<dbReference type="CDD" id="cd00609">
    <property type="entry name" value="AAT_like"/>
    <property type="match status" value="1"/>
</dbReference>
<proteinExistence type="inferred from homology"/>
<dbReference type="InterPro" id="IPR004839">
    <property type="entry name" value="Aminotransferase_I/II_large"/>
</dbReference>
<dbReference type="Gene3D" id="3.90.1150.10">
    <property type="entry name" value="Aspartate Aminotransferase, domain 1"/>
    <property type="match status" value="1"/>
</dbReference>